<dbReference type="STRING" id="8022.A0A061ADY1"/>
<dbReference type="GO" id="GO:0034476">
    <property type="term" value="P:U5 snRNA 3'-end processing"/>
    <property type="evidence" value="ECO:0007669"/>
    <property type="project" value="TreeGrafter"/>
</dbReference>
<dbReference type="GO" id="GO:0000177">
    <property type="term" value="C:cytoplasmic exosome (RNase complex)"/>
    <property type="evidence" value="ECO:0007669"/>
    <property type="project" value="TreeGrafter"/>
</dbReference>
<dbReference type="Pfam" id="PF01138">
    <property type="entry name" value="RNase_PH"/>
    <property type="match status" value="1"/>
</dbReference>
<comment type="similarity">
    <text evidence="3">Belongs to the RNase PH family.</text>
</comment>
<dbReference type="InterPro" id="IPR020568">
    <property type="entry name" value="Ribosomal_Su5_D2-typ_SF"/>
</dbReference>
<gene>
    <name evidence="7" type="ORF">GSONMT00030807001</name>
</gene>
<dbReference type="GO" id="GO:0035925">
    <property type="term" value="F:mRNA 3'-UTR AU-rich region binding"/>
    <property type="evidence" value="ECO:0007669"/>
    <property type="project" value="TreeGrafter"/>
</dbReference>
<dbReference type="Gene3D" id="3.30.230.70">
    <property type="entry name" value="GHMP Kinase, N-terminal domain"/>
    <property type="match status" value="1"/>
</dbReference>
<keyword evidence="5" id="KW-0698">rRNA processing</keyword>
<evidence type="ECO:0000256" key="3">
    <source>
        <dbReference type="ARBA" id="ARBA00006678"/>
    </source>
</evidence>
<protein>
    <recommendedName>
        <fullName evidence="6">Exoribonuclease phosphorolytic domain-containing protein</fullName>
    </recommendedName>
</protein>
<dbReference type="PaxDb" id="8022-A0A061ADY1"/>
<accession>A0A061ADY1</accession>
<dbReference type="EMBL" id="FR980660">
    <property type="protein sequence ID" value="CDR18907.1"/>
    <property type="molecule type" value="Genomic_DNA"/>
</dbReference>
<keyword evidence="4" id="KW-0963">Cytoplasm</keyword>
<dbReference type="GO" id="GO:0016075">
    <property type="term" value="P:rRNA catabolic process"/>
    <property type="evidence" value="ECO:0007669"/>
    <property type="project" value="TreeGrafter"/>
</dbReference>
<dbReference type="SUPFAM" id="SSF54211">
    <property type="entry name" value="Ribosomal protein S5 domain 2-like"/>
    <property type="match status" value="1"/>
</dbReference>
<evidence type="ECO:0000256" key="4">
    <source>
        <dbReference type="ARBA" id="ARBA00022490"/>
    </source>
</evidence>
<evidence type="ECO:0000313" key="8">
    <source>
        <dbReference type="Proteomes" id="UP000193380"/>
    </source>
</evidence>
<dbReference type="PANTHER" id="PTHR11097">
    <property type="entry name" value="EXOSOME COMPLEX EXONUCLEASE RIBOSOMAL RNA PROCESSING PROTEIN"/>
    <property type="match status" value="1"/>
</dbReference>
<reference evidence="7" key="1">
    <citation type="journal article" date="2014" name="Nat. Commun.">
        <title>The rainbow trout genome provides novel insights into evolution after whole-genome duplication in vertebrates.</title>
        <authorList>
            <person name="Berthelot C."/>
            <person name="Brunet F."/>
            <person name="Chalopin D."/>
            <person name="Juanchich A."/>
            <person name="Bernard M."/>
            <person name="Noel B."/>
            <person name="Bento P."/>
            <person name="Da Silva C."/>
            <person name="Labadie K."/>
            <person name="Alberti A."/>
            <person name="Aury J.M."/>
            <person name="Louis A."/>
            <person name="Dehais P."/>
            <person name="Bardou P."/>
            <person name="Montfort J."/>
            <person name="Klopp C."/>
            <person name="Cabau C."/>
            <person name="Gaspin C."/>
            <person name="Thorgaard G.H."/>
            <person name="Boussaha M."/>
            <person name="Quillet E."/>
            <person name="Guyomard R."/>
            <person name="Galiana D."/>
            <person name="Bobe J."/>
            <person name="Volff J.N."/>
            <person name="Genet C."/>
            <person name="Wincker P."/>
            <person name="Jaillon O."/>
            <person name="Roest Crollius H."/>
            <person name="Guiguen Y."/>
        </authorList>
    </citation>
    <scope>NUCLEOTIDE SEQUENCE [LARGE SCALE GENOMIC DNA]</scope>
</reference>
<dbReference type="GO" id="GO:0034473">
    <property type="term" value="P:U1 snRNA 3'-end processing"/>
    <property type="evidence" value="ECO:0007669"/>
    <property type="project" value="TreeGrafter"/>
</dbReference>
<dbReference type="InterPro" id="IPR050590">
    <property type="entry name" value="Exosome_comp_Rrp42_subfam"/>
</dbReference>
<dbReference type="GO" id="GO:0000176">
    <property type="term" value="C:nuclear exosome (RNase complex)"/>
    <property type="evidence" value="ECO:0007669"/>
    <property type="project" value="TreeGrafter"/>
</dbReference>
<dbReference type="InterPro" id="IPR001247">
    <property type="entry name" value="ExoRNase_PH_dom1"/>
</dbReference>
<dbReference type="GO" id="GO:0000467">
    <property type="term" value="P:exonucleolytic trimming to generate mature 3'-end of 5.8S rRNA from tricistronic rRNA transcript (SSU-rRNA, 5.8S rRNA, LSU-rRNA)"/>
    <property type="evidence" value="ECO:0007669"/>
    <property type="project" value="TreeGrafter"/>
</dbReference>
<feature type="domain" description="Exoribonuclease phosphorolytic" evidence="6">
    <location>
        <begin position="30"/>
        <end position="147"/>
    </location>
</feature>
<organism evidence="7 8">
    <name type="scientific">Oncorhynchus mykiss</name>
    <name type="common">Rainbow trout</name>
    <name type="synonym">Salmo gairdneri</name>
    <dbReference type="NCBI Taxonomy" id="8022"/>
    <lineage>
        <taxon>Eukaryota</taxon>
        <taxon>Metazoa</taxon>
        <taxon>Chordata</taxon>
        <taxon>Craniata</taxon>
        <taxon>Vertebrata</taxon>
        <taxon>Euteleostomi</taxon>
        <taxon>Actinopterygii</taxon>
        <taxon>Neopterygii</taxon>
        <taxon>Teleostei</taxon>
        <taxon>Protacanthopterygii</taxon>
        <taxon>Salmoniformes</taxon>
        <taxon>Salmonidae</taxon>
        <taxon>Salmoninae</taxon>
        <taxon>Oncorhynchus</taxon>
    </lineage>
</organism>
<dbReference type="GO" id="GO:0071028">
    <property type="term" value="P:nuclear mRNA surveillance"/>
    <property type="evidence" value="ECO:0007669"/>
    <property type="project" value="TreeGrafter"/>
</dbReference>
<evidence type="ECO:0000313" key="7">
    <source>
        <dbReference type="EMBL" id="CDR18907.1"/>
    </source>
</evidence>
<dbReference type="InterPro" id="IPR027408">
    <property type="entry name" value="PNPase/RNase_PH_dom_sf"/>
</dbReference>
<proteinExistence type="inferred from homology"/>
<comment type="subcellular location">
    <subcellularLocation>
        <location evidence="2">Cytoplasm</location>
    </subcellularLocation>
    <subcellularLocation>
        <location evidence="1">Nucleus</location>
    </subcellularLocation>
</comment>
<dbReference type="AlphaFoldDB" id="A0A061ADY1"/>
<evidence type="ECO:0000256" key="5">
    <source>
        <dbReference type="ARBA" id="ARBA00022552"/>
    </source>
</evidence>
<dbReference type="PANTHER" id="PTHR11097:SF14">
    <property type="entry name" value="EXOSOME COMPLEX COMPONENT RRP45"/>
    <property type="match status" value="1"/>
</dbReference>
<sequence>MCTCSAWMGDRPMTTGASRSRSGQIMDAALLTWGRRGEIMAQVSCELITPKENRPNEGLIFFNIELSPMASPAFEMGRQSELLVKLNRQLERCLRNSKCIDTESLCVVSGEKVWQIRVDVHLLNHDGNLMDAASIAAIAALCHFRRPDVGIQGEEVTVVRRGVG</sequence>
<name>A0A061ADY1_ONCMY</name>
<evidence type="ECO:0000259" key="6">
    <source>
        <dbReference type="Pfam" id="PF01138"/>
    </source>
</evidence>
<dbReference type="Proteomes" id="UP000193380">
    <property type="component" value="Unassembled WGS sequence"/>
</dbReference>
<reference evidence="7" key="2">
    <citation type="submission" date="2014-03" db="EMBL/GenBank/DDBJ databases">
        <authorList>
            <person name="Genoscope - CEA"/>
        </authorList>
    </citation>
    <scope>NUCLEOTIDE SEQUENCE</scope>
</reference>
<evidence type="ECO:0000256" key="2">
    <source>
        <dbReference type="ARBA" id="ARBA00004496"/>
    </source>
</evidence>
<dbReference type="GO" id="GO:0071035">
    <property type="term" value="P:nuclear polyadenylation-dependent rRNA catabolic process"/>
    <property type="evidence" value="ECO:0007669"/>
    <property type="project" value="TreeGrafter"/>
</dbReference>
<dbReference type="GO" id="GO:0034475">
    <property type="term" value="P:U4 snRNA 3'-end processing"/>
    <property type="evidence" value="ECO:0007669"/>
    <property type="project" value="TreeGrafter"/>
</dbReference>
<evidence type="ECO:0000256" key="1">
    <source>
        <dbReference type="ARBA" id="ARBA00004123"/>
    </source>
</evidence>
<dbReference type="GO" id="GO:0071038">
    <property type="term" value="P:TRAMP-dependent tRNA surveillance pathway"/>
    <property type="evidence" value="ECO:0007669"/>
    <property type="project" value="TreeGrafter"/>
</dbReference>